<organism evidence="4 5">
    <name type="scientific">Billgrantia aerodenitrificans</name>
    <dbReference type="NCBI Taxonomy" id="2733483"/>
    <lineage>
        <taxon>Bacteria</taxon>
        <taxon>Pseudomonadati</taxon>
        <taxon>Pseudomonadota</taxon>
        <taxon>Gammaproteobacteria</taxon>
        <taxon>Oceanospirillales</taxon>
        <taxon>Halomonadaceae</taxon>
        <taxon>Billgrantia</taxon>
    </lineage>
</organism>
<dbReference type="InterPro" id="IPR003018">
    <property type="entry name" value="GAF"/>
</dbReference>
<dbReference type="InterPro" id="IPR043128">
    <property type="entry name" value="Rev_trsase/Diguanyl_cyclase"/>
</dbReference>
<evidence type="ECO:0000256" key="1">
    <source>
        <dbReference type="ARBA" id="ARBA00012528"/>
    </source>
</evidence>
<dbReference type="RefSeq" id="WP_010628241.1">
    <property type="nucleotide sequence ID" value="NZ_JABFTV010000008.1"/>
</dbReference>
<dbReference type="InterPro" id="IPR000160">
    <property type="entry name" value="GGDEF_dom"/>
</dbReference>
<dbReference type="Pfam" id="PF00990">
    <property type="entry name" value="GGDEF"/>
    <property type="match status" value="1"/>
</dbReference>
<dbReference type="PANTHER" id="PTHR45138">
    <property type="entry name" value="REGULATORY COMPONENTS OF SENSORY TRANSDUCTION SYSTEM"/>
    <property type="match status" value="1"/>
</dbReference>
<dbReference type="PANTHER" id="PTHR45138:SF9">
    <property type="entry name" value="DIGUANYLATE CYCLASE DGCM-RELATED"/>
    <property type="match status" value="1"/>
</dbReference>
<dbReference type="SUPFAM" id="SSF55781">
    <property type="entry name" value="GAF domain-like"/>
    <property type="match status" value="1"/>
</dbReference>
<dbReference type="InterPro" id="IPR029016">
    <property type="entry name" value="GAF-like_dom_sf"/>
</dbReference>
<dbReference type="Proteomes" id="UP001320272">
    <property type="component" value="Unassembled WGS sequence"/>
</dbReference>
<evidence type="ECO:0000313" key="4">
    <source>
        <dbReference type="EMBL" id="MCE8025647.1"/>
    </source>
</evidence>
<dbReference type="Gene3D" id="3.30.70.270">
    <property type="match status" value="1"/>
</dbReference>
<comment type="catalytic activity">
    <reaction evidence="2">
        <text>2 GTP = 3',3'-c-di-GMP + 2 diphosphate</text>
        <dbReference type="Rhea" id="RHEA:24898"/>
        <dbReference type="ChEBI" id="CHEBI:33019"/>
        <dbReference type="ChEBI" id="CHEBI:37565"/>
        <dbReference type="ChEBI" id="CHEBI:58805"/>
        <dbReference type="EC" id="2.7.7.65"/>
    </reaction>
</comment>
<comment type="caution">
    <text evidence="4">The sequence shown here is derived from an EMBL/GenBank/DDBJ whole genome shotgun (WGS) entry which is preliminary data.</text>
</comment>
<sequence>MVDVLDKLAEAVAEEENLESLVNSLLELLEAVTGLESTYLTRIDTQRGLQHVVFSRNSKDLDIPAGLSVPWGDTLCKRALDEKRPFTDDVEACWGDSVAAKALGLKTYISEPVCIGQDELYGTLCGASKSRKSVSPKSRRLLAMFSRLIARQLERDRLLERLKQEHMTFREYALTDPLTGIPNRRAMETELQRALANAERTGSVIHLAFIDLDDFKRINDQHGHDAGDRFLIEIAKTLKTGIREGDVVARIGGDEFVVFGNAGTSDSAMAREVIAHRLADLTRGTFDLGVIQLEYGGASVGVATSLMGERDIDALLGRADEAMYQAKQARRNNDPTPSIHHSN</sequence>
<dbReference type="CDD" id="cd01949">
    <property type="entry name" value="GGDEF"/>
    <property type="match status" value="1"/>
</dbReference>
<keyword evidence="5" id="KW-1185">Reference proteome</keyword>
<feature type="domain" description="GGDEF" evidence="3">
    <location>
        <begin position="203"/>
        <end position="339"/>
    </location>
</feature>
<dbReference type="EMBL" id="JABFTV010000008">
    <property type="protein sequence ID" value="MCE8025647.1"/>
    <property type="molecule type" value="Genomic_DNA"/>
</dbReference>
<reference evidence="4 5" key="1">
    <citation type="journal article" date="2021" name="Front. Microbiol.">
        <title>Aerobic Denitrification and Heterotrophic Sulfur Oxidation in the Genus Halomonas Revealed by Six Novel Species Characterizations and Genome-Based Analysis.</title>
        <authorList>
            <person name="Wang L."/>
            <person name="Shao Z."/>
        </authorList>
    </citation>
    <scope>NUCLEOTIDE SEQUENCE [LARGE SCALE GENOMIC DNA]</scope>
    <source>
        <strain evidence="4 5">MCCC 1A11058</strain>
    </source>
</reference>
<dbReference type="Gene3D" id="3.30.450.40">
    <property type="match status" value="1"/>
</dbReference>
<dbReference type="EC" id="2.7.7.65" evidence="1"/>
<dbReference type="InterPro" id="IPR050469">
    <property type="entry name" value="Diguanylate_Cyclase"/>
</dbReference>
<name>A0ABS9AUU8_9GAMM</name>
<dbReference type="InterPro" id="IPR029787">
    <property type="entry name" value="Nucleotide_cyclase"/>
</dbReference>
<evidence type="ECO:0000256" key="2">
    <source>
        <dbReference type="ARBA" id="ARBA00034247"/>
    </source>
</evidence>
<dbReference type="SMART" id="SM00065">
    <property type="entry name" value="GAF"/>
    <property type="match status" value="1"/>
</dbReference>
<dbReference type="PROSITE" id="PS50887">
    <property type="entry name" value="GGDEF"/>
    <property type="match status" value="1"/>
</dbReference>
<gene>
    <name evidence="4" type="ORF">HOP59_16060</name>
</gene>
<protein>
    <recommendedName>
        <fullName evidence="1">diguanylate cyclase</fullName>
        <ecNumber evidence="1">2.7.7.65</ecNumber>
    </recommendedName>
</protein>
<dbReference type="SMART" id="SM00267">
    <property type="entry name" value="GGDEF"/>
    <property type="match status" value="1"/>
</dbReference>
<dbReference type="SUPFAM" id="SSF55073">
    <property type="entry name" value="Nucleotide cyclase"/>
    <property type="match status" value="1"/>
</dbReference>
<evidence type="ECO:0000313" key="5">
    <source>
        <dbReference type="Proteomes" id="UP001320272"/>
    </source>
</evidence>
<proteinExistence type="predicted"/>
<accession>A0ABS9AUU8</accession>
<dbReference type="NCBIfam" id="TIGR00254">
    <property type="entry name" value="GGDEF"/>
    <property type="match status" value="1"/>
</dbReference>
<evidence type="ECO:0000259" key="3">
    <source>
        <dbReference type="PROSITE" id="PS50887"/>
    </source>
</evidence>
<dbReference type="Pfam" id="PF13185">
    <property type="entry name" value="GAF_2"/>
    <property type="match status" value="1"/>
</dbReference>